<dbReference type="EMBL" id="JACIIV010000002">
    <property type="protein sequence ID" value="MBB6226145.1"/>
    <property type="molecule type" value="Genomic_DNA"/>
</dbReference>
<feature type="region of interest" description="Disordered" evidence="1">
    <location>
        <begin position="100"/>
        <end position="242"/>
    </location>
</feature>
<dbReference type="Pfam" id="PF05239">
    <property type="entry name" value="PRC"/>
    <property type="match status" value="1"/>
</dbReference>
<feature type="compositionally biased region" description="Basic and acidic residues" evidence="1">
    <location>
        <begin position="128"/>
        <end position="147"/>
    </location>
</feature>
<dbReference type="PANTHER" id="PTHR36505:SF1">
    <property type="entry name" value="BLR1072 PROTEIN"/>
    <property type="match status" value="1"/>
</dbReference>
<dbReference type="Proteomes" id="UP000538147">
    <property type="component" value="Unassembled WGS sequence"/>
</dbReference>
<dbReference type="InterPro" id="IPR011033">
    <property type="entry name" value="PRC_barrel-like_sf"/>
</dbReference>
<gene>
    <name evidence="3" type="ORF">FHS79_000298</name>
</gene>
<organism evidence="3 4">
    <name type="scientific">Polymorphobacter multimanifer</name>
    <dbReference type="NCBI Taxonomy" id="1070431"/>
    <lineage>
        <taxon>Bacteria</taxon>
        <taxon>Pseudomonadati</taxon>
        <taxon>Pseudomonadota</taxon>
        <taxon>Alphaproteobacteria</taxon>
        <taxon>Sphingomonadales</taxon>
        <taxon>Sphingosinicellaceae</taxon>
        <taxon>Polymorphobacter</taxon>
    </lineage>
</organism>
<dbReference type="SUPFAM" id="SSF50346">
    <property type="entry name" value="PRC-barrel domain"/>
    <property type="match status" value="1"/>
</dbReference>
<dbReference type="PANTHER" id="PTHR36505">
    <property type="entry name" value="BLR1072 PROTEIN"/>
    <property type="match status" value="1"/>
</dbReference>
<accession>A0A841L8H5</accession>
<comment type="caution">
    <text evidence="3">The sequence shown here is derived from an EMBL/GenBank/DDBJ whole genome shotgun (WGS) entry which is preliminary data.</text>
</comment>
<keyword evidence="4" id="KW-1185">Reference proteome</keyword>
<dbReference type="RefSeq" id="WP_184194303.1">
    <property type="nucleotide sequence ID" value="NZ_BMOX01000011.1"/>
</dbReference>
<evidence type="ECO:0000256" key="1">
    <source>
        <dbReference type="SAM" id="MobiDB-lite"/>
    </source>
</evidence>
<feature type="compositionally biased region" description="Gly residues" evidence="1">
    <location>
        <begin position="180"/>
        <end position="189"/>
    </location>
</feature>
<dbReference type="InterPro" id="IPR027275">
    <property type="entry name" value="PRC-brl_dom"/>
</dbReference>
<evidence type="ECO:0000313" key="3">
    <source>
        <dbReference type="EMBL" id="MBB6226145.1"/>
    </source>
</evidence>
<proteinExistence type="predicted"/>
<dbReference type="AlphaFoldDB" id="A0A841L8H5"/>
<reference evidence="3 4" key="1">
    <citation type="submission" date="2020-08" db="EMBL/GenBank/DDBJ databases">
        <title>Genomic Encyclopedia of Type Strains, Phase IV (KMG-IV): sequencing the most valuable type-strain genomes for metagenomic binning, comparative biology and taxonomic classification.</title>
        <authorList>
            <person name="Goeker M."/>
        </authorList>
    </citation>
    <scope>NUCLEOTIDE SEQUENCE [LARGE SCALE GENOMIC DNA]</scope>
    <source>
        <strain evidence="3 4">DSM 102189</strain>
    </source>
</reference>
<protein>
    <submittedName>
        <fullName evidence="3">Sporulation protein YlmC with PRC-barrel domain</fullName>
    </submittedName>
</protein>
<feature type="compositionally biased region" description="Basic and acidic residues" evidence="1">
    <location>
        <begin position="218"/>
        <end position="233"/>
    </location>
</feature>
<evidence type="ECO:0000313" key="4">
    <source>
        <dbReference type="Proteomes" id="UP000538147"/>
    </source>
</evidence>
<dbReference type="Gene3D" id="2.30.30.240">
    <property type="entry name" value="PRC-barrel domain"/>
    <property type="match status" value="1"/>
</dbReference>
<evidence type="ECO:0000259" key="2">
    <source>
        <dbReference type="Pfam" id="PF05239"/>
    </source>
</evidence>
<sequence>MSHHIEGETAVGNRREHGSLISADKVEGTAVYNASGEKLGSVDSIMIDKVSGEVAYVVMSFGGFLGIGEKYHPLPWDLLDYDTGLDGYRVDLGREQLSEAPSYGRDELDTADYSSGGDIQNYYGSGLSDRELSEDNPERSDLNDGKSRPLGYYSTAAQSRRNAEDNDLGATEDRGDGHGGGRQTGGYGTNTGSSESGTKAGFYSPEQQQARTGNVIPDGDRAGERPYELDREGGSTFGNPKR</sequence>
<feature type="domain" description="PRC-barrel" evidence="2">
    <location>
        <begin position="21"/>
        <end position="96"/>
    </location>
</feature>
<name>A0A841L8H5_9SPHN</name>